<dbReference type="InterPro" id="IPR051616">
    <property type="entry name" value="Cul2-RING_E3_ligase_SR"/>
</dbReference>
<protein>
    <submittedName>
        <fullName evidence="2">Ankyrin repeat domain-containing protein</fullName>
    </submittedName>
</protein>
<dbReference type="SUPFAM" id="SSF48403">
    <property type="entry name" value="Ankyrin repeat"/>
    <property type="match status" value="1"/>
</dbReference>
<dbReference type="Proteomes" id="UP000306416">
    <property type="component" value="Unassembled WGS sequence"/>
</dbReference>
<name>A0A4S1CBA1_9BACT</name>
<dbReference type="SMART" id="SM00248">
    <property type="entry name" value="ANK"/>
    <property type="match status" value="5"/>
</dbReference>
<dbReference type="InterPro" id="IPR002110">
    <property type="entry name" value="Ankyrin_rpt"/>
</dbReference>
<evidence type="ECO:0000256" key="1">
    <source>
        <dbReference type="PROSITE-ProRule" id="PRU00023"/>
    </source>
</evidence>
<reference evidence="2 3" key="1">
    <citation type="submission" date="2019-04" db="EMBL/GenBank/DDBJ databases">
        <title>Geobacter oryzae sp. nov., ferric-reducing bacteria isolated from paddy soil.</title>
        <authorList>
            <person name="Xu Z."/>
            <person name="Masuda Y."/>
            <person name="Itoh H."/>
            <person name="Senoo K."/>
        </authorList>
    </citation>
    <scope>NUCLEOTIDE SEQUENCE [LARGE SCALE GENOMIC DNA]</scope>
    <source>
        <strain evidence="2 3">Red111</strain>
    </source>
</reference>
<sequence>MSESAYNQDFEMSKDVALIKAISLGDLKAIRTLAGEGGNLNVVGKHENTPLRVAVKLKQKQVVRLLFQLGVDPNTITPGGVVAAADDAVTEKDPDFLSLFLEFGLDPNLKCQGMPLIFFALSRQNWIQYEMLLSSGADINSKLPDGSSLLLDLVMHMEYDRAKDLLLRGAEFRVRSSHGFNVLGQLVDDQRRLCIDPDLPDCHKRAELLRLLRERGATVPPGLPYM</sequence>
<keyword evidence="1" id="KW-0040">ANK repeat</keyword>
<comment type="caution">
    <text evidence="2">The sequence shown here is derived from an EMBL/GenBank/DDBJ whole genome shotgun (WGS) entry which is preliminary data.</text>
</comment>
<dbReference type="PROSITE" id="PS50297">
    <property type="entry name" value="ANK_REP_REGION"/>
    <property type="match status" value="1"/>
</dbReference>
<dbReference type="RefSeq" id="WP_135871823.1">
    <property type="nucleotide sequence ID" value="NZ_SRSC01000004.1"/>
</dbReference>
<dbReference type="Gene3D" id="1.25.40.20">
    <property type="entry name" value="Ankyrin repeat-containing domain"/>
    <property type="match status" value="1"/>
</dbReference>
<feature type="repeat" description="ANK" evidence="1">
    <location>
        <begin position="46"/>
        <end position="78"/>
    </location>
</feature>
<dbReference type="Pfam" id="PF12796">
    <property type="entry name" value="Ank_2"/>
    <property type="match status" value="1"/>
</dbReference>
<dbReference type="EMBL" id="SRSC01000004">
    <property type="protein sequence ID" value="TGU70625.1"/>
    <property type="molecule type" value="Genomic_DNA"/>
</dbReference>
<dbReference type="AlphaFoldDB" id="A0A4S1CBA1"/>
<dbReference type="InterPro" id="IPR036770">
    <property type="entry name" value="Ankyrin_rpt-contain_sf"/>
</dbReference>
<evidence type="ECO:0000313" key="2">
    <source>
        <dbReference type="EMBL" id="TGU70625.1"/>
    </source>
</evidence>
<keyword evidence="3" id="KW-1185">Reference proteome</keyword>
<organism evidence="2 3">
    <name type="scientific">Geomonas terrae</name>
    <dbReference type="NCBI Taxonomy" id="2562681"/>
    <lineage>
        <taxon>Bacteria</taxon>
        <taxon>Pseudomonadati</taxon>
        <taxon>Thermodesulfobacteriota</taxon>
        <taxon>Desulfuromonadia</taxon>
        <taxon>Geobacterales</taxon>
        <taxon>Geobacteraceae</taxon>
        <taxon>Geomonas</taxon>
    </lineage>
</organism>
<accession>A0A4S1CBA1</accession>
<evidence type="ECO:0000313" key="3">
    <source>
        <dbReference type="Proteomes" id="UP000306416"/>
    </source>
</evidence>
<dbReference type="PANTHER" id="PTHR46224">
    <property type="entry name" value="ANKYRIN REPEAT FAMILY PROTEIN"/>
    <property type="match status" value="1"/>
</dbReference>
<dbReference type="PROSITE" id="PS50088">
    <property type="entry name" value="ANK_REPEAT"/>
    <property type="match status" value="1"/>
</dbReference>
<proteinExistence type="predicted"/>
<dbReference type="PANTHER" id="PTHR46224:SF64">
    <property type="entry name" value="IQ MOTIF AND ANKYRIN REPEAT DOMAIN-CONTAINING PROTEIN 1"/>
    <property type="match status" value="1"/>
</dbReference>
<gene>
    <name evidence="2" type="ORF">E4633_16615</name>
</gene>